<accession>E9RJI0</accession>
<dbReference type="RefSeq" id="WP_013603348.1">
    <property type="nucleotide sequence ID" value="NC_015149.1"/>
</dbReference>
<sequence length="92" mass="10912">MTDELLKLMQSLSEKFDKGFEQIDKRFDSVEKRLDNIEQRLEMMTEKESNTNEDVIVLLKKIDKQTTDITKDIEYLSGQVGKHDMILNRFKN</sequence>
<dbReference type="AlphaFoldDB" id="E9RJI0"/>
<evidence type="ECO:0000256" key="1">
    <source>
        <dbReference type="SAM" id="Coils"/>
    </source>
</evidence>
<name>E9RJI0_BACNA</name>
<keyword evidence="2" id="KW-0614">Plasmid</keyword>
<reference evidence="2" key="2">
    <citation type="submission" date="2011-02" db="EMBL/GenBank/DDBJ databases">
        <title>Genetic factors for stable replication of pLS32 in Bacillus subtilis.</title>
        <authorList>
            <person name="Itaya M."/>
        </authorList>
    </citation>
    <scope>NUCLEOTIDE SEQUENCE</scope>
    <source>
        <strain evidence="2">IAM 11631</strain>
        <plasmid evidence="2">pLS32</plasmid>
    </source>
</reference>
<feature type="coiled-coil region" evidence="1">
    <location>
        <begin position="20"/>
        <end position="54"/>
    </location>
</feature>
<geneLocation type="plasmid" evidence="2">
    <name>pLS32</name>
</geneLocation>
<organism evidence="2">
    <name type="scientific">Bacillus subtilis subsp. natto</name>
    <dbReference type="NCBI Taxonomy" id="86029"/>
    <lineage>
        <taxon>Bacteria</taxon>
        <taxon>Bacillati</taxon>
        <taxon>Bacillota</taxon>
        <taxon>Bacilli</taxon>
        <taxon>Bacillales</taxon>
        <taxon>Bacillaceae</taxon>
        <taxon>Bacillus</taxon>
    </lineage>
</organism>
<dbReference type="EMBL" id="AB615353">
    <property type="protein sequence ID" value="BAJ77075.1"/>
    <property type="molecule type" value="Genomic_DNA"/>
</dbReference>
<reference evidence="2" key="1">
    <citation type="journal article" date="1997" name="Proc. Natl. Acad. Sci. U.S.A.">
        <title>Experimental surgery to create subgenomes of Bacillus subtilis 168.</title>
        <authorList>
            <person name="Itaya M."/>
            <person name="Tanaka T."/>
        </authorList>
    </citation>
    <scope>NUCLEOTIDE SEQUENCE</scope>
    <source>
        <strain evidence="2">IAM 11631</strain>
        <plasmid evidence="2">pLS32</plasmid>
    </source>
</reference>
<protein>
    <submittedName>
        <fullName evidence="2">Uncharacterized protein</fullName>
    </submittedName>
</protein>
<proteinExistence type="predicted"/>
<keyword evidence="1" id="KW-0175">Coiled coil</keyword>
<dbReference type="SUPFAM" id="SSF58064">
    <property type="entry name" value="Influenza hemagglutinin (stalk)"/>
    <property type="match status" value="1"/>
</dbReference>
<dbReference type="Gene3D" id="3.90.20.10">
    <property type="match status" value="1"/>
</dbReference>
<evidence type="ECO:0000313" key="2">
    <source>
        <dbReference type="EMBL" id="BAJ77075.1"/>
    </source>
</evidence>